<keyword evidence="2" id="KW-1185">Reference proteome</keyword>
<name>A0ABV7QCE8_9PSEU</name>
<reference evidence="2" key="1">
    <citation type="journal article" date="2019" name="Int. J. Syst. Evol. Microbiol.">
        <title>The Global Catalogue of Microorganisms (GCM) 10K type strain sequencing project: providing services to taxonomists for standard genome sequencing and annotation.</title>
        <authorList>
            <consortium name="The Broad Institute Genomics Platform"/>
            <consortium name="The Broad Institute Genome Sequencing Center for Infectious Disease"/>
            <person name="Wu L."/>
            <person name="Ma J."/>
        </authorList>
    </citation>
    <scope>NUCLEOTIDE SEQUENCE [LARGE SCALE GENOMIC DNA]</scope>
    <source>
        <strain evidence="2">CGMCC 4.7682</strain>
    </source>
</reference>
<sequence>MTGLTDEEIRAVLATCMGYDNRRPGELNRAAWQEASEIGRWTLGEAVEAVHHHYVTRTDFLMPGHVTQHIRANRRTAPMPAERQLPTAPPAEPERVREAVTAIANALGWTQRATTNEDPELDHVCPHERCRAGKHRPCGYRLTRGTHQGEWRPIHGYHHSRTQAARQETNRA</sequence>
<dbReference type="EMBL" id="JBHRWI010000016">
    <property type="protein sequence ID" value="MFC3510957.1"/>
    <property type="molecule type" value="Genomic_DNA"/>
</dbReference>
<dbReference type="RefSeq" id="WP_377870011.1">
    <property type="nucleotide sequence ID" value="NZ_JBHMAY010000017.1"/>
</dbReference>
<evidence type="ECO:0000313" key="2">
    <source>
        <dbReference type="Proteomes" id="UP001595764"/>
    </source>
</evidence>
<proteinExistence type="predicted"/>
<comment type="caution">
    <text evidence="1">The sequence shown here is derived from an EMBL/GenBank/DDBJ whole genome shotgun (WGS) entry which is preliminary data.</text>
</comment>
<accession>A0ABV7QCE8</accession>
<evidence type="ECO:0000313" key="1">
    <source>
        <dbReference type="EMBL" id="MFC3510957.1"/>
    </source>
</evidence>
<organism evidence="1 2">
    <name type="scientific">Amycolatopsis halotolerans</name>
    <dbReference type="NCBI Taxonomy" id="330083"/>
    <lineage>
        <taxon>Bacteria</taxon>
        <taxon>Bacillati</taxon>
        <taxon>Actinomycetota</taxon>
        <taxon>Actinomycetes</taxon>
        <taxon>Pseudonocardiales</taxon>
        <taxon>Pseudonocardiaceae</taxon>
        <taxon>Amycolatopsis</taxon>
    </lineage>
</organism>
<dbReference type="Proteomes" id="UP001595764">
    <property type="component" value="Unassembled WGS sequence"/>
</dbReference>
<gene>
    <name evidence="1" type="ORF">ACFORO_12345</name>
</gene>
<protein>
    <submittedName>
        <fullName evidence="1">Uncharacterized protein</fullName>
    </submittedName>
</protein>